<dbReference type="Proteomes" id="UP000604117">
    <property type="component" value="Unassembled WGS sequence"/>
</dbReference>
<dbReference type="PANTHER" id="PTHR14859:SF1">
    <property type="entry name" value="PGAP2-INTERACTING PROTEIN"/>
    <property type="match status" value="1"/>
</dbReference>
<dbReference type="EMBL" id="BONE01000018">
    <property type="protein sequence ID" value="GIF73073.1"/>
    <property type="molecule type" value="Genomic_DNA"/>
</dbReference>
<dbReference type="InterPro" id="IPR036691">
    <property type="entry name" value="Endo/exonu/phosph_ase_sf"/>
</dbReference>
<keyword evidence="4" id="KW-1185">Reference proteome</keyword>
<feature type="transmembrane region" description="Helical" evidence="1">
    <location>
        <begin position="272"/>
        <end position="292"/>
    </location>
</feature>
<name>A0ABQ4CPZ2_9ACTN</name>
<feature type="transmembrane region" description="Helical" evidence="1">
    <location>
        <begin position="93"/>
        <end position="115"/>
    </location>
</feature>
<feature type="transmembrane region" description="Helical" evidence="1">
    <location>
        <begin position="248"/>
        <end position="266"/>
    </location>
</feature>
<evidence type="ECO:0000256" key="1">
    <source>
        <dbReference type="SAM" id="Phobius"/>
    </source>
</evidence>
<dbReference type="Gene3D" id="3.60.10.10">
    <property type="entry name" value="Endonuclease/exonuclease/phosphatase"/>
    <property type="match status" value="1"/>
</dbReference>
<dbReference type="PANTHER" id="PTHR14859">
    <property type="entry name" value="CALCOFLUOR WHITE HYPERSENSITIVE PROTEIN PRECURSOR"/>
    <property type="match status" value="1"/>
</dbReference>
<organism evidence="3 4">
    <name type="scientific">Asanoa siamensis</name>
    <dbReference type="NCBI Taxonomy" id="926357"/>
    <lineage>
        <taxon>Bacteria</taxon>
        <taxon>Bacillati</taxon>
        <taxon>Actinomycetota</taxon>
        <taxon>Actinomycetes</taxon>
        <taxon>Micromonosporales</taxon>
        <taxon>Micromonosporaceae</taxon>
        <taxon>Asanoa</taxon>
    </lineage>
</organism>
<protein>
    <recommendedName>
        <fullName evidence="2">Endonuclease/exonuclease/phosphatase domain-containing protein</fullName>
    </recommendedName>
</protein>
<feature type="domain" description="Endonuclease/exonuclease/phosphatase" evidence="2">
    <location>
        <begin position="397"/>
        <end position="611"/>
    </location>
</feature>
<comment type="caution">
    <text evidence="3">The sequence shown here is derived from an EMBL/GenBank/DDBJ whole genome shotgun (WGS) entry which is preliminary data.</text>
</comment>
<dbReference type="InterPro" id="IPR005135">
    <property type="entry name" value="Endo/exonuclease/phosphatase"/>
</dbReference>
<dbReference type="Pfam" id="PF03372">
    <property type="entry name" value="Exo_endo_phos"/>
    <property type="match status" value="1"/>
</dbReference>
<proteinExistence type="predicted"/>
<accession>A0ABQ4CPZ2</accession>
<feature type="transmembrane region" description="Helical" evidence="1">
    <location>
        <begin position="69"/>
        <end position="87"/>
    </location>
</feature>
<sequence length="621" mass="62127">MRRTFLTAAGIALGVLLLTDVLRVWLPSIITVFGQAASTPAELMGGFALLWFVGAFAVVPLLRPLGSRGVAVVAGIALAGCRLGLLATDGGQAQLYVASAGLLAGLVWLAAAAVAGPDPLPGLVLGLAAGTGVHAAVGTFDLTWQGNAFAWSVTALLCLAFGAVLPAVTDQTTGSTPAVWFLAGPVLLLWTMIAGSPALAATAVSYARGEEAGIAGPGPGSALWTAALTAVSVGLFAAGALLVRPGAVAAIAGLVTLVAGTVLFALSWGAGLAAAIPVTALGLGLVLCATGLRAGTGEPSARRGFAAVGGMTVFAVAAVLYYAAYDIGYPNEWVPPAVAVLVAVVAGRPPYPRIEVDRSWIGVPVAAVAALLAGLLMPVGPATTAAPGTPGTVRVVAYNIRMGFGLDGRFDLAGLTAAISAQRPDIVLLSEVDRAWLLNGGHDTLTLLADRLGMPYRFAPAADAVWGDAVLTRLPVVYTATSRLGPVGAPTGAQALGVTVDVGGAELAVVSTHLQPPPGGGPVSQAREVAAFARGFAAGRAVVVGGDLNTQPGDEAFTVFTEAGLVDGFAAARPLPSSPADAPREQIDHLLVSPEIGVTDVAAPRTEASDHLPVAATLTLF</sequence>
<feature type="transmembrane region" description="Helical" evidence="1">
    <location>
        <begin position="43"/>
        <end position="62"/>
    </location>
</feature>
<feature type="transmembrane region" description="Helical" evidence="1">
    <location>
        <begin position="122"/>
        <end position="142"/>
    </location>
</feature>
<dbReference type="SUPFAM" id="SSF56219">
    <property type="entry name" value="DNase I-like"/>
    <property type="match status" value="1"/>
</dbReference>
<feature type="transmembrane region" description="Helical" evidence="1">
    <location>
        <begin position="330"/>
        <end position="347"/>
    </location>
</feature>
<evidence type="ECO:0000259" key="2">
    <source>
        <dbReference type="Pfam" id="PF03372"/>
    </source>
</evidence>
<feature type="transmembrane region" description="Helical" evidence="1">
    <location>
        <begin position="304"/>
        <end position="324"/>
    </location>
</feature>
<keyword evidence="1" id="KW-1133">Transmembrane helix</keyword>
<reference evidence="3 4" key="1">
    <citation type="submission" date="2021-01" db="EMBL/GenBank/DDBJ databases">
        <title>Whole genome shotgun sequence of Asanoa siamensis NBRC 107932.</title>
        <authorList>
            <person name="Komaki H."/>
            <person name="Tamura T."/>
        </authorList>
    </citation>
    <scope>NUCLEOTIDE SEQUENCE [LARGE SCALE GENOMIC DNA]</scope>
    <source>
        <strain evidence="3 4">NBRC 107932</strain>
    </source>
</reference>
<feature type="transmembrane region" description="Helical" evidence="1">
    <location>
        <begin position="148"/>
        <end position="168"/>
    </location>
</feature>
<dbReference type="InterPro" id="IPR051916">
    <property type="entry name" value="GPI-anchor_lipid_remodeler"/>
</dbReference>
<feature type="transmembrane region" description="Helical" evidence="1">
    <location>
        <begin position="359"/>
        <end position="380"/>
    </location>
</feature>
<evidence type="ECO:0000313" key="4">
    <source>
        <dbReference type="Proteomes" id="UP000604117"/>
    </source>
</evidence>
<keyword evidence="1" id="KW-0472">Membrane</keyword>
<evidence type="ECO:0000313" key="3">
    <source>
        <dbReference type="EMBL" id="GIF73073.1"/>
    </source>
</evidence>
<feature type="transmembrane region" description="Helical" evidence="1">
    <location>
        <begin position="221"/>
        <end position="243"/>
    </location>
</feature>
<gene>
    <name evidence="3" type="ORF">Asi02nite_25910</name>
</gene>
<feature type="transmembrane region" description="Helical" evidence="1">
    <location>
        <begin position="180"/>
        <end position="201"/>
    </location>
</feature>
<keyword evidence="1" id="KW-0812">Transmembrane</keyword>